<dbReference type="SUPFAM" id="SSF47090">
    <property type="entry name" value="PGBD-like"/>
    <property type="match status" value="1"/>
</dbReference>
<dbReference type="AlphaFoldDB" id="A0A6I6EQX9"/>
<evidence type="ECO:0000256" key="5">
    <source>
        <dbReference type="ARBA" id="ARBA00022801"/>
    </source>
</evidence>
<evidence type="ECO:0000256" key="8">
    <source>
        <dbReference type="NCBIfam" id="TIGR02869"/>
    </source>
</evidence>
<gene>
    <name evidence="13" type="primary">sleB</name>
    <name evidence="13" type="ORF">GOM49_14010</name>
</gene>
<dbReference type="InterPro" id="IPR042047">
    <property type="entry name" value="SleB_dom1"/>
</dbReference>
<dbReference type="GO" id="GO:0030435">
    <property type="term" value="P:sporulation resulting in formation of a cellular spore"/>
    <property type="evidence" value="ECO:0007669"/>
    <property type="project" value="UniProtKB-KW"/>
</dbReference>
<dbReference type="Gene3D" id="1.10.10.2520">
    <property type="entry name" value="Cell wall hydrolase SleB, domain 1"/>
    <property type="match status" value="1"/>
</dbReference>
<dbReference type="NCBIfam" id="TIGR02869">
    <property type="entry name" value="spore_SleB"/>
    <property type="match status" value="1"/>
</dbReference>
<dbReference type="GO" id="GO:0009847">
    <property type="term" value="P:spore germination"/>
    <property type="evidence" value="ECO:0007669"/>
    <property type="project" value="UniProtKB-UniRule"/>
</dbReference>
<feature type="region of interest" description="Disordered" evidence="9">
    <location>
        <begin position="110"/>
        <end position="130"/>
    </location>
</feature>
<evidence type="ECO:0000256" key="7">
    <source>
        <dbReference type="ARBA" id="ARBA00023316"/>
    </source>
</evidence>
<dbReference type="EMBL" id="CP046522">
    <property type="protein sequence ID" value="QGU96059.1"/>
    <property type="molecule type" value="Genomic_DNA"/>
</dbReference>
<feature type="domain" description="Peptidoglycan binding-like" evidence="11">
    <location>
        <begin position="48"/>
        <end position="101"/>
    </location>
</feature>
<feature type="domain" description="Cell wall hydrolase SleB" evidence="12">
    <location>
        <begin position="150"/>
        <end position="248"/>
    </location>
</feature>
<keyword evidence="10" id="KW-0812">Transmembrane</keyword>
<evidence type="ECO:0000256" key="4">
    <source>
        <dbReference type="ARBA" id="ARBA00022729"/>
    </source>
</evidence>
<comment type="similarity">
    <text evidence="1">Belongs to the SleB family.</text>
</comment>
<name>A0A6I6EQX9_9CLOT</name>
<dbReference type="Pfam" id="PF01471">
    <property type="entry name" value="PG_binding_1"/>
    <property type="match status" value="1"/>
</dbReference>
<evidence type="ECO:0000256" key="1">
    <source>
        <dbReference type="ARBA" id="ARBA00007010"/>
    </source>
</evidence>
<dbReference type="GO" id="GO:0016787">
    <property type="term" value="F:hydrolase activity"/>
    <property type="evidence" value="ECO:0007669"/>
    <property type="project" value="UniProtKB-KW"/>
</dbReference>
<evidence type="ECO:0000259" key="11">
    <source>
        <dbReference type="Pfam" id="PF01471"/>
    </source>
</evidence>
<evidence type="ECO:0000256" key="2">
    <source>
        <dbReference type="ARBA" id="ARBA00018364"/>
    </source>
</evidence>
<dbReference type="Gene3D" id="1.10.101.10">
    <property type="entry name" value="PGBD-like superfamily/PGBD"/>
    <property type="match status" value="1"/>
</dbReference>
<accession>A0A6I6EQX9</accession>
<feature type="compositionally biased region" description="Low complexity" evidence="9">
    <location>
        <begin position="112"/>
        <end position="130"/>
    </location>
</feature>
<dbReference type="InterPro" id="IPR011105">
    <property type="entry name" value="Cell_wall_hydrolase_SleB"/>
</dbReference>
<evidence type="ECO:0000313" key="13">
    <source>
        <dbReference type="EMBL" id="QGU96059.1"/>
    </source>
</evidence>
<dbReference type="InterPro" id="IPR036366">
    <property type="entry name" value="PGBDSf"/>
</dbReference>
<dbReference type="Pfam" id="PF07486">
    <property type="entry name" value="Hydrolase_2"/>
    <property type="match status" value="1"/>
</dbReference>
<evidence type="ECO:0000259" key="12">
    <source>
        <dbReference type="Pfam" id="PF07486"/>
    </source>
</evidence>
<dbReference type="InterPro" id="IPR036365">
    <property type="entry name" value="PGBD-like_sf"/>
</dbReference>
<dbReference type="Gene3D" id="6.20.240.60">
    <property type="match status" value="1"/>
</dbReference>
<keyword evidence="4" id="KW-0732">Signal</keyword>
<dbReference type="GO" id="GO:0071555">
    <property type="term" value="P:cell wall organization"/>
    <property type="evidence" value="ECO:0007669"/>
    <property type="project" value="UniProtKB-KW"/>
</dbReference>
<reference evidence="13 14" key="1">
    <citation type="submission" date="2019-12" db="EMBL/GenBank/DDBJ databases">
        <title>Genome sequenceing of Clostridium bovifaecis.</title>
        <authorList>
            <person name="Yao Y."/>
        </authorList>
    </citation>
    <scope>NUCLEOTIDE SEQUENCE [LARGE SCALE GENOMIC DNA]</scope>
    <source>
        <strain evidence="13 14">BXX</strain>
    </source>
</reference>
<dbReference type="InterPro" id="IPR002477">
    <property type="entry name" value="Peptidoglycan-bd-like"/>
</dbReference>
<dbReference type="Proteomes" id="UP000422764">
    <property type="component" value="Chromosome"/>
</dbReference>
<evidence type="ECO:0000256" key="10">
    <source>
        <dbReference type="SAM" id="Phobius"/>
    </source>
</evidence>
<keyword evidence="7" id="KW-0961">Cell wall biogenesis/degradation</keyword>
<evidence type="ECO:0000256" key="3">
    <source>
        <dbReference type="ARBA" id="ARBA00022544"/>
    </source>
</evidence>
<evidence type="ECO:0000256" key="9">
    <source>
        <dbReference type="SAM" id="MobiDB-lite"/>
    </source>
</evidence>
<keyword evidence="10" id="KW-1133">Transmembrane helix</keyword>
<evidence type="ECO:0000256" key="6">
    <source>
        <dbReference type="ARBA" id="ARBA00022969"/>
    </source>
</evidence>
<feature type="transmembrane region" description="Helical" evidence="10">
    <location>
        <begin position="12"/>
        <end position="32"/>
    </location>
</feature>
<keyword evidence="14" id="KW-1185">Reference proteome</keyword>
<keyword evidence="5" id="KW-0378">Hydrolase</keyword>
<keyword evidence="3" id="KW-0309">Germination</keyword>
<organism evidence="13 14">
    <name type="scientific">Clostridium bovifaecis</name>
    <dbReference type="NCBI Taxonomy" id="2184719"/>
    <lineage>
        <taxon>Bacteria</taxon>
        <taxon>Bacillati</taxon>
        <taxon>Bacillota</taxon>
        <taxon>Clostridia</taxon>
        <taxon>Eubacteriales</taxon>
        <taxon>Clostridiaceae</taxon>
        <taxon>Clostridium</taxon>
    </lineage>
</organism>
<evidence type="ECO:0000313" key="14">
    <source>
        <dbReference type="Proteomes" id="UP000422764"/>
    </source>
</evidence>
<protein>
    <recommendedName>
        <fullName evidence="2 8">Spore cortex-lytic enzyme</fullName>
    </recommendedName>
</protein>
<dbReference type="InterPro" id="IPR014224">
    <property type="entry name" value="Spore_cortex_SleB"/>
</dbReference>
<sequence>MKSRLRWKRISVLIIVIMFSYVSTSHMIVPYFNSVKTQAYRYGSKDAIVTEIQRRLIAWGYYKGDMDGKYGYETYLAVKEFQRKHGLIVDGVAGDATLAALGINPGPGGGASAAETAKKTTTNTTSSAKASSNNSDLMLLARFINGEARGEPYEGQVAVGAVILNRLRDPKFPNTMAGVVYQPGAFTAVVDGQIHAQMEQTSLKAARDALNGWDPSGGAIYYFNPKTATSAWIWSRPLIKVIGEHRFCR</sequence>
<proteinExistence type="inferred from homology"/>
<keyword evidence="10" id="KW-0472">Membrane</keyword>
<keyword evidence="6" id="KW-0749">Sporulation</keyword>